<dbReference type="Pfam" id="PF09371">
    <property type="entry name" value="Tex_N"/>
    <property type="match status" value="1"/>
</dbReference>
<feature type="compositionally biased region" description="Polar residues" evidence="1">
    <location>
        <begin position="46"/>
        <end position="65"/>
    </location>
</feature>
<dbReference type="InterPro" id="IPR023319">
    <property type="entry name" value="Tex-like_HTH_dom_sf"/>
</dbReference>
<dbReference type="GO" id="GO:0006412">
    <property type="term" value="P:translation"/>
    <property type="evidence" value="ECO:0007669"/>
    <property type="project" value="TreeGrafter"/>
</dbReference>
<feature type="domain" description="Tex-like protein N-terminal" evidence="2">
    <location>
        <begin position="163"/>
        <end position="235"/>
    </location>
</feature>
<reference evidence="3" key="1">
    <citation type="submission" date="2020-05" db="UniProtKB">
        <authorList>
            <consortium name="EnsemblMetazoa"/>
        </authorList>
    </citation>
    <scope>IDENTIFICATION</scope>
    <source>
        <strain evidence="3">TTRI</strain>
    </source>
</reference>
<evidence type="ECO:0000259" key="2">
    <source>
        <dbReference type="Pfam" id="PF09371"/>
    </source>
</evidence>
<dbReference type="STRING" id="7395.A0A1A9VVW7"/>
<dbReference type="VEuPathDB" id="VectorBase:GAUT049343"/>
<evidence type="ECO:0000256" key="1">
    <source>
        <dbReference type="SAM" id="MobiDB-lite"/>
    </source>
</evidence>
<accession>A0A1A9VVW7</accession>
<dbReference type="PANTHER" id="PTHR10724">
    <property type="entry name" value="30S RIBOSOMAL PROTEIN S1"/>
    <property type="match status" value="1"/>
</dbReference>
<dbReference type="Proteomes" id="UP000078200">
    <property type="component" value="Unassembled WGS sequence"/>
</dbReference>
<dbReference type="PANTHER" id="PTHR10724:SF10">
    <property type="entry name" value="S1 RNA-BINDING DOMAIN-CONTAINING PROTEIN 1"/>
    <property type="match status" value="1"/>
</dbReference>
<feature type="region of interest" description="Disordered" evidence="1">
    <location>
        <begin position="20"/>
        <end position="114"/>
    </location>
</feature>
<dbReference type="InterPro" id="IPR050437">
    <property type="entry name" value="Ribos_protein_bS1-like"/>
</dbReference>
<dbReference type="FunFam" id="1.10.10.650:FF:000001">
    <property type="entry name" value="S1 RNA-binding domain 1"/>
    <property type="match status" value="1"/>
</dbReference>
<dbReference type="EnsemblMetazoa" id="GAUT049343-RA">
    <property type="protein sequence ID" value="GAUT049343-PA"/>
    <property type="gene ID" value="GAUT049343"/>
</dbReference>
<proteinExistence type="predicted"/>
<dbReference type="AlphaFoldDB" id="A0A1A9VVW7"/>
<name>A0A1A9VVW7_GLOAU</name>
<dbReference type="Gene3D" id="1.10.10.650">
    <property type="entry name" value="RuvA domain 2-like"/>
    <property type="match status" value="1"/>
</dbReference>
<dbReference type="InterPro" id="IPR023323">
    <property type="entry name" value="Tex-like_dom_sf"/>
</dbReference>
<dbReference type="GO" id="GO:0003735">
    <property type="term" value="F:structural constituent of ribosome"/>
    <property type="evidence" value="ECO:0007669"/>
    <property type="project" value="TreeGrafter"/>
</dbReference>
<feature type="region of interest" description="Disordered" evidence="1">
    <location>
        <begin position="349"/>
        <end position="386"/>
    </location>
</feature>
<dbReference type="InterPro" id="IPR018974">
    <property type="entry name" value="Tex-like_N"/>
</dbReference>
<dbReference type="Gene3D" id="1.10.3500.10">
    <property type="entry name" value="Tex N-terminal region-like"/>
    <property type="match status" value="1"/>
</dbReference>
<evidence type="ECO:0000313" key="3">
    <source>
        <dbReference type="EnsemblMetazoa" id="GAUT049343-PA"/>
    </source>
</evidence>
<organism evidence="3 4">
    <name type="scientific">Glossina austeni</name>
    <name type="common">Savannah tsetse fly</name>
    <dbReference type="NCBI Taxonomy" id="7395"/>
    <lineage>
        <taxon>Eukaryota</taxon>
        <taxon>Metazoa</taxon>
        <taxon>Ecdysozoa</taxon>
        <taxon>Arthropoda</taxon>
        <taxon>Hexapoda</taxon>
        <taxon>Insecta</taxon>
        <taxon>Pterygota</taxon>
        <taxon>Neoptera</taxon>
        <taxon>Endopterygota</taxon>
        <taxon>Diptera</taxon>
        <taxon>Brachycera</taxon>
        <taxon>Muscomorpha</taxon>
        <taxon>Hippoboscoidea</taxon>
        <taxon>Glossinidae</taxon>
        <taxon>Glossina</taxon>
    </lineage>
</organism>
<protein>
    <submittedName>
        <fullName evidence="3">Tex_N domain-containing protein</fullName>
    </submittedName>
</protein>
<keyword evidence="4" id="KW-1185">Reference proteome</keyword>
<sequence>MSLASRPKRRAAVKAAKIIEISDDEESEETSVGRGKRQRLDEDYENQPTTIRRQKWPTKQVNQGDQAVEKQANSRRNKNDAKQTKSKRGKGLLSNNEVNDASEERLEPIDNDDNDVTLIENDANDADNASRVGTQINNTLNNNNESRLTTGRSSFWARRKVWTIDELLAETTAIEPTAARNIVQLFENENTIPFICRYRRDLINHLEPERLREIKSTYTEIVNLRKKAETIVSQLTKENTINEEIRTEMLCAKTPEELEFLFAPYKPASKGSLAERAKALGLEQFADRLLYGEPPEVILKQLVNSKIPEMDDEEKVLTGICHIISHNISKHTGVLEELRKLQHYHRITLKTSKTKQSSKEKNDKTTSASTSDSNYQKSSHSNKNDESKYEHYFDFQADVRQLKPHQVLAINRAEKLKFLTVKVLIADYLKNDIKRYVRSIFMADGLQYPLRTQVFERAFEECYQKKCKLRKLNKFFTFMHISMAKIG</sequence>
<evidence type="ECO:0000313" key="4">
    <source>
        <dbReference type="Proteomes" id="UP000078200"/>
    </source>
</evidence>
<dbReference type="SUPFAM" id="SSF158832">
    <property type="entry name" value="Tex N-terminal region-like"/>
    <property type="match status" value="1"/>
</dbReference>
<dbReference type="GO" id="GO:0003729">
    <property type="term" value="F:mRNA binding"/>
    <property type="evidence" value="ECO:0007669"/>
    <property type="project" value="TreeGrafter"/>
</dbReference>
<feature type="compositionally biased region" description="Polar residues" evidence="1">
    <location>
        <begin position="365"/>
        <end position="381"/>
    </location>
</feature>